<gene>
    <name evidence="3" type="ORF">EV102420_08_03200</name>
</gene>
<dbReference type="STRING" id="1115515.EV102420_08_03200"/>
<name>A0A090VRU1_PSEVU</name>
<comment type="caution">
    <text evidence="3">The sequence shown here is derived from an EMBL/GenBank/DDBJ whole genome shotgun (WGS) entry which is preliminary data.</text>
</comment>
<accession>A0A090VRU1</accession>
<dbReference type="GO" id="GO:0004519">
    <property type="term" value="F:endonuclease activity"/>
    <property type="evidence" value="ECO:0007669"/>
    <property type="project" value="InterPro"/>
</dbReference>
<dbReference type="InterPro" id="IPR046454">
    <property type="entry name" value="GpA_endonuclease"/>
</dbReference>
<evidence type="ECO:0000313" key="4">
    <source>
        <dbReference type="Proteomes" id="UP000029462"/>
    </source>
</evidence>
<evidence type="ECO:0000259" key="2">
    <source>
        <dbReference type="Pfam" id="PF20454"/>
    </source>
</evidence>
<organism evidence="3 4">
    <name type="scientific">Pseudescherichia vulneris NBRC 102420</name>
    <dbReference type="NCBI Taxonomy" id="1115515"/>
    <lineage>
        <taxon>Bacteria</taxon>
        <taxon>Pseudomonadati</taxon>
        <taxon>Pseudomonadota</taxon>
        <taxon>Gammaproteobacteria</taxon>
        <taxon>Enterobacterales</taxon>
        <taxon>Enterobacteriaceae</taxon>
        <taxon>Pseudescherichia</taxon>
    </lineage>
</organism>
<feature type="domain" description="Terminase large subunit GpA endonuclease" evidence="2">
    <location>
        <begin position="19"/>
        <end position="289"/>
    </location>
</feature>
<keyword evidence="4" id="KW-1185">Reference proteome</keyword>
<protein>
    <submittedName>
        <fullName evidence="3">Putative terminase large subunit</fullName>
    </submittedName>
</protein>
<feature type="region of interest" description="Disordered" evidence="1">
    <location>
        <begin position="320"/>
        <end position="353"/>
    </location>
</feature>
<dbReference type="EMBL" id="BBMZ01000008">
    <property type="protein sequence ID" value="GAL57857.1"/>
    <property type="molecule type" value="Genomic_DNA"/>
</dbReference>
<evidence type="ECO:0000256" key="1">
    <source>
        <dbReference type="SAM" id="MobiDB-lite"/>
    </source>
</evidence>
<proteinExistence type="predicted"/>
<reference evidence="3 4" key="1">
    <citation type="submission" date="2014-09" db="EMBL/GenBank/DDBJ databases">
        <title>Whole genome shotgun sequence of Escherichia vulneris NBRC 102420.</title>
        <authorList>
            <person name="Yoshida Y."/>
            <person name="Hosoyama A."/>
            <person name="Tsuchikane K."/>
            <person name="Ohji S."/>
            <person name="Ichikawa N."/>
            <person name="Kimura A."/>
            <person name="Yamazoe A."/>
            <person name="Ezaki T."/>
            <person name="Fujita N."/>
        </authorList>
    </citation>
    <scope>NUCLEOTIDE SEQUENCE [LARGE SCALE GENOMIC DNA]</scope>
    <source>
        <strain evidence="3 4">NBRC 102420</strain>
    </source>
</reference>
<dbReference type="eggNOG" id="COG5525">
    <property type="taxonomic scope" value="Bacteria"/>
</dbReference>
<dbReference type="Proteomes" id="UP000029462">
    <property type="component" value="Unassembled WGS sequence"/>
</dbReference>
<dbReference type="RefSeq" id="WP_370678337.1">
    <property type="nucleotide sequence ID" value="NZ_BBMZ01000008.1"/>
</dbReference>
<sequence>MINSGRWIATNTKGEKGVVGYQISRMYSPLNTIEEMVSKYADALYNFNLQTFYNNELGLPFEDEYQKELDILQLESLREDDFSLYQIPEILSVCIGVDQQNDRLETTVLGFDEKNIYVLGHEIFYGHDCTKLESPAWKELDEFCRQDFRTVSGRIVPTLAVFIDSGNGNATATVKRFTSRWPKYHPIKGSSSTTSELFKLSTQAGYKLQVLNVHLQKTSIRKLLNLMLSENPGEAATQLRFSSSLPTDYFEQLSSEELKPAGGKYVWRLKKGQTRNETLDCLVYSMIAISYSLSVLGTQPFKKLRQHKTKLVDISKDEHTKTINKEEEPELPQTKPITKRRRQGMGSNWFGKR</sequence>
<evidence type="ECO:0000313" key="3">
    <source>
        <dbReference type="EMBL" id="GAL57857.1"/>
    </source>
</evidence>
<dbReference type="AlphaFoldDB" id="A0A090VRU1"/>
<dbReference type="Pfam" id="PF20454">
    <property type="entry name" value="GpA_nuclease"/>
    <property type="match status" value="1"/>
</dbReference>